<keyword evidence="2" id="KW-1133">Transmembrane helix</keyword>
<dbReference type="Gene3D" id="2.60.40.1700">
    <property type="entry name" value="Protein-arginine deiminase, central domain"/>
    <property type="match status" value="1"/>
</dbReference>
<dbReference type="RefSeq" id="XP_035668931.1">
    <property type="nucleotide sequence ID" value="XM_035813038.1"/>
</dbReference>
<keyword evidence="2" id="KW-0812">Transmembrane</keyword>
<proteinExistence type="predicted"/>
<dbReference type="AlphaFoldDB" id="A0A9J7MJB1"/>
<keyword evidence="2" id="KW-0472">Membrane</keyword>
<protein>
    <submittedName>
        <fullName evidence="5">Protein-arginine deiminase type-2-like</fullName>
    </submittedName>
</protein>
<reference evidence="4" key="1">
    <citation type="journal article" date="2020" name="Nat. Ecol. Evol.">
        <title>Deeply conserved synteny resolves early events in vertebrate evolution.</title>
        <authorList>
            <person name="Simakov O."/>
            <person name="Marletaz F."/>
            <person name="Yue J.X."/>
            <person name="O'Connell B."/>
            <person name="Jenkins J."/>
            <person name="Brandt A."/>
            <person name="Calef R."/>
            <person name="Tung C.H."/>
            <person name="Huang T.K."/>
            <person name="Schmutz J."/>
            <person name="Satoh N."/>
            <person name="Yu J.K."/>
            <person name="Putnam N.H."/>
            <person name="Green R.E."/>
            <person name="Rokhsar D.S."/>
        </authorList>
    </citation>
    <scope>NUCLEOTIDE SEQUENCE [LARGE SCALE GENOMIC DNA]</scope>
    <source>
        <strain evidence="4">S238N-H82</strain>
    </source>
</reference>
<evidence type="ECO:0000313" key="4">
    <source>
        <dbReference type="Proteomes" id="UP000001554"/>
    </source>
</evidence>
<dbReference type="OrthoDB" id="5102063at2759"/>
<dbReference type="FunFam" id="2.60.40.1700:FF:000001">
    <property type="entry name" value="Protein-arginine deiminase type-2"/>
    <property type="match status" value="1"/>
</dbReference>
<dbReference type="PANTHER" id="PTHR10837:SF8">
    <property type="entry name" value="PROTEIN-ARGININE DEIMINASE"/>
    <property type="match status" value="1"/>
</dbReference>
<dbReference type="InterPro" id="IPR036556">
    <property type="entry name" value="PAD_central_sf"/>
</dbReference>
<organism evidence="4 5">
    <name type="scientific">Branchiostoma floridae</name>
    <name type="common">Florida lancelet</name>
    <name type="synonym">Amphioxus</name>
    <dbReference type="NCBI Taxonomy" id="7739"/>
    <lineage>
        <taxon>Eukaryota</taxon>
        <taxon>Metazoa</taxon>
        <taxon>Chordata</taxon>
        <taxon>Cephalochordata</taxon>
        <taxon>Leptocardii</taxon>
        <taxon>Amphioxiformes</taxon>
        <taxon>Branchiostomatidae</taxon>
        <taxon>Branchiostoma</taxon>
    </lineage>
</organism>
<dbReference type="Pfam" id="PF08527">
    <property type="entry name" value="PAD_M"/>
    <property type="match status" value="1"/>
</dbReference>
<gene>
    <name evidence="5" type="primary">LOC118411033</name>
</gene>
<sequence length="381" mass="41626">MRLTLVMSMLLVVLAGNVVLLVYLTFNMATIPIKPRASDIVKRSLASTERREGVIPPQPLPEVAGTVRAVTMSMGGTVYEIALVGQQLSVDIRTEKGQNVYRVTPHYMTDKLNVTSGVLHDGRTTAIVNCRRSSVVANNELIVFEILDEAGRHVGSATLVLTVYQLSLGVDADRDGSTDEEKPSKSRWKWGPGGTGAILLVNNDNDDVTTDKNPDNRNSVVDGEMDLRDMSPMTVRMRGPTTLPNGYVVWLHTSSENAQRIGIFHITGGAGSSGSNTHHVIGPAAGNMAELDWKVNPTDNTMTYNFAVEALHYPDVDFDGEVPIRLSLRKGAGKPIFEETKVFRVAPWVMTPNTFPPREVFICSFTEITTHVRATGIPVNV</sequence>
<name>A0A9J7MJB1_BRAFL</name>
<reference evidence="5" key="2">
    <citation type="submission" date="2025-08" db="UniProtKB">
        <authorList>
            <consortium name="RefSeq"/>
        </authorList>
    </citation>
    <scope>IDENTIFICATION</scope>
    <source>
        <strain evidence="5">S238N-H82</strain>
        <tissue evidence="5">Testes</tissue>
    </source>
</reference>
<keyword evidence="4" id="KW-1185">Reference proteome</keyword>
<evidence type="ECO:0000256" key="1">
    <source>
        <dbReference type="SAM" id="MobiDB-lite"/>
    </source>
</evidence>
<feature type="domain" description="Protein-arginine deiminase (PAD) central" evidence="3">
    <location>
        <begin position="166"/>
        <end position="328"/>
    </location>
</feature>
<evidence type="ECO:0000313" key="5">
    <source>
        <dbReference type="RefSeq" id="XP_035668931.1"/>
    </source>
</evidence>
<dbReference type="Proteomes" id="UP000001554">
    <property type="component" value="Chromosome 3"/>
</dbReference>
<dbReference type="GO" id="GO:0005509">
    <property type="term" value="F:calcium ion binding"/>
    <property type="evidence" value="ECO:0007669"/>
    <property type="project" value="InterPro"/>
</dbReference>
<dbReference type="SUPFAM" id="SSF110083">
    <property type="entry name" value="Peptidylarginine deiminase Pad4, middle domain"/>
    <property type="match status" value="1"/>
</dbReference>
<dbReference type="GO" id="GO:0005737">
    <property type="term" value="C:cytoplasm"/>
    <property type="evidence" value="ECO:0000318"/>
    <property type="project" value="GO_Central"/>
</dbReference>
<feature type="compositionally biased region" description="Basic and acidic residues" evidence="1">
    <location>
        <begin position="172"/>
        <end position="184"/>
    </location>
</feature>
<feature type="transmembrane region" description="Helical" evidence="2">
    <location>
        <begin position="6"/>
        <end position="26"/>
    </location>
</feature>
<dbReference type="InterPro" id="IPR004303">
    <property type="entry name" value="PAD"/>
</dbReference>
<dbReference type="GO" id="GO:0004668">
    <property type="term" value="F:protein-arginine deiminase activity"/>
    <property type="evidence" value="ECO:0000318"/>
    <property type="project" value="GO_Central"/>
</dbReference>
<dbReference type="GeneID" id="118411033"/>
<feature type="region of interest" description="Disordered" evidence="1">
    <location>
        <begin position="172"/>
        <end position="191"/>
    </location>
</feature>
<evidence type="ECO:0000259" key="3">
    <source>
        <dbReference type="Pfam" id="PF08527"/>
    </source>
</evidence>
<dbReference type="InterPro" id="IPR013733">
    <property type="entry name" value="Prot_Arg_deaminase_cen_dom"/>
</dbReference>
<evidence type="ECO:0000256" key="2">
    <source>
        <dbReference type="SAM" id="Phobius"/>
    </source>
</evidence>
<dbReference type="KEGG" id="bfo:118411033"/>
<dbReference type="PANTHER" id="PTHR10837">
    <property type="entry name" value="PEPTIDYLARGININE DEIMINASE"/>
    <property type="match status" value="1"/>
</dbReference>
<accession>A0A9J7MJB1</accession>